<dbReference type="PIRSF" id="PIRSF006060">
    <property type="entry name" value="AA_transporter"/>
    <property type="match status" value="1"/>
</dbReference>
<keyword evidence="4 6" id="KW-1133">Transmembrane helix</keyword>
<keyword evidence="2" id="KW-1003">Cell membrane</keyword>
<feature type="transmembrane region" description="Helical" evidence="6">
    <location>
        <begin position="404"/>
        <end position="422"/>
    </location>
</feature>
<dbReference type="InterPro" id="IPR050367">
    <property type="entry name" value="APC_superfamily"/>
</dbReference>
<protein>
    <submittedName>
        <fullName evidence="7">Amino acid permease</fullName>
    </submittedName>
</protein>
<accession>I3D3Q5</accession>
<evidence type="ECO:0000313" key="8">
    <source>
        <dbReference type="Proteomes" id="UP000003423"/>
    </source>
</evidence>
<evidence type="ECO:0000256" key="3">
    <source>
        <dbReference type="ARBA" id="ARBA00022692"/>
    </source>
</evidence>
<sequence>MFGSVMENKKEVGFWSAISIGIGGMVGGGIFAVLGLAVNLSHGGAPIAFAVAGLVALVTAYSYSKLSVTFPSSGGTVEFLNQGLGTGRLTGGLNILLWISYVVMLSLYSSAFGSYGSTFFPQEDQTFWKHVLTSVVIVSFTLLNFLNAKIVGKSEGVIVLFKIIILVVFITVGFWSVQIENLELSTWNPPITLIAGGMIIFLAYEGFELIATTAGDIKNPKKILPKAFYTSVLFVIGLYMMVSIVTVGNLSLDKIVESQDFALAESAKPFLGQTGFIVIAIAALLSTSSAINATLYGASRISYIIAKTGELPHNLERKIWNKPIEGLIITSILTLIISNLFDLSSVAIMGSAGFLLIFAAVNFANFRLHKKTFSKKWISLTGCVGCIVALGVLIWQSKISSPESIWVFVLMVGIAFLIEVVYRKISNRTHKRLS</sequence>
<dbReference type="Pfam" id="PF13520">
    <property type="entry name" value="AA_permease_2"/>
    <property type="match status" value="1"/>
</dbReference>
<dbReference type="PANTHER" id="PTHR42770">
    <property type="entry name" value="AMINO ACID TRANSPORTER-RELATED"/>
    <property type="match status" value="1"/>
</dbReference>
<keyword evidence="5 6" id="KW-0472">Membrane</keyword>
<gene>
    <name evidence="7" type="ORF">BD31_I1344</name>
</gene>
<feature type="transmembrane region" description="Helical" evidence="6">
    <location>
        <begin position="127"/>
        <end position="146"/>
    </location>
</feature>
<feature type="transmembrane region" description="Helical" evidence="6">
    <location>
        <begin position="319"/>
        <end position="341"/>
    </location>
</feature>
<keyword evidence="3 6" id="KW-0812">Transmembrane</keyword>
<feature type="transmembrane region" description="Helical" evidence="6">
    <location>
        <begin position="347"/>
        <end position="365"/>
    </location>
</feature>
<dbReference type="Proteomes" id="UP000003423">
    <property type="component" value="Unassembled WGS sequence"/>
</dbReference>
<feature type="transmembrane region" description="Helical" evidence="6">
    <location>
        <begin position="377"/>
        <end position="398"/>
    </location>
</feature>
<feature type="transmembrane region" description="Helical" evidence="6">
    <location>
        <begin position="12"/>
        <end position="38"/>
    </location>
</feature>
<feature type="transmembrane region" description="Helical" evidence="6">
    <location>
        <begin position="44"/>
        <end position="63"/>
    </location>
</feature>
<dbReference type="Gene3D" id="1.20.1740.10">
    <property type="entry name" value="Amino acid/polyamine transporter I"/>
    <property type="match status" value="1"/>
</dbReference>
<dbReference type="PANTHER" id="PTHR42770:SF11">
    <property type="entry name" value="INNER MEMBRANE TRANSPORT PROTEIN YBAT"/>
    <property type="match status" value="1"/>
</dbReference>
<evidence type="ECO:0000256" key="1">
    <source>
        <dbReference type="ARBA" id="ARBA00004651"/>
    </source>
</evidence>
<keyword evidence="8" id="KW-1185">Reference proteome</keyword>
<evidence type="ECO:0000256" key="6">
    <source>
        <dbReference type="SAM" id="Phobius"/>
    </source>
</evidence>
<feature type="transmembrane region" description="Helical" evidence="6">
    <location>
        <begin position="189"/>
        <end position="207"/>
    </location>
</feature>
<dbReference type="EMBL" id="AEXL02000067">
    <property type="protein sequence ID" value="EIJ66348.1"/>
    <property type="molecule type" value="Genomic_DNA"/>
</dbReference>
<dbReference type="AlphaFoldDB" id="I3D3Q5"/>
<reference evidence="7 8" key="1">
    <citation type="journal article" date="2012" name="J. Bacteriol.">
        <title>Genome sequence of "Candidatus Nitrosopumilus salaria" BD31, an ammonia-oxidizing archaeon from the San Francisco Bay estuary.</title>
        <authorList>
            <person name="Mosier A.C."/>
            <person name="Allen E.E."/>
            <person name="Kim M."/>
            <person name="Ferriera S."/>
            <person name="Francis C.A."/>
        </authorList>
    </citation>
    <scope>NUCLEOTIDE SEQUENCE [LARGE SCALE GENOMIC DNA]</scope>
    <source>
        <strain evidence="7 8">BD31</strain>
    </source>
</reference>
<feature type="transmembrane region" description="Helical" evidence="6">
    <location>
        <begin position="270"/>
        <end position="298"/>
    </location>
</feature>
<dbReference type="PATRIC" id="fig|859350.6.peg.636"/>
<feature type="transmembrane region" description="Helical" evidence="6">
    <location>
        <begin position="228"/>
        <end position="250"/>
    </location>
</feature>
<comment type="caution">
    <text evidence="7">The sequence shown here is derived from an EMBL/GenBank/DDBJ whole genome shotgun (WGS) entry which is preliminary data.</text>
</comment>
<proteinExistence type="predicted"/>
<evidence type="ECO:0000256" key="2">
    <source>
        <dbReference type="ARBA" id="ARBA00022475"/>
    </source>
</evidence>
<feature type="transmembrane region" description="Helical" evidence="6">
    <location>
        <begin position="95"/>
        <end position="115"/>
    </location>
</feature>
<evidence type="ECO:0000313" key="7">
    <source>
        <dbReference type="EMBL" id="EIJ66348.1"/>
    </source>
</evidence>
<organism evidence="7 8">
    <name type="scientific">Candidatus Nitrosopumilus salarius BD31</name>
    <dbReference type="NCBI Taxonomy" id="859350"/>
    <lineage>
        <taxon>Archaea</taxon>
        <taxon>Nitrososphaerota</taxon>
        <taxon>Nitrososphaeria</taxon>
        <taxon>Nitrosopumilales</taxon>
        <taxon>Nitrosopumilaceae</taxon>
        <taxon>Nitrosopumilus</taxon>
    </lineage>
</organism>
<name>I3D3Q5_9ARCH</name>
<dbReference type="GO" id="GO:0005886">
    <property type="term" value="C:plasma membrane"/>
    <property type="evidence" value="ECO:0007669"/>
    <property type="project" value="UniProtKB-SubCell"/>
</dbReference>
<feature type="transmembrane region" description="Helical" evidence="6">
    <location>
        <begin position="158"/>
        <end position="177"/>
    </location>
</feature>
<evidence type="ECO:0000256" key="4">
    <source>
        <dbReference type="ARBA" id="ARBA00022989"/>
    </source>
</evidence>
<dbReference type="InterPro" id="IPR002293">
    <property type="entry name" value="AA/rel_permease1"/>
</dbReference>
<comment type="subcellular location">
    <subcellularLocation>
        <location evidence="1">Cell membrane</location>
        <topology evidence="1">Multi-pass membrane protein</topology>
    </subcellularLocation>
</comment>
<dbReference type="GO" id="GO:0022857">
    <property type="term" value="F:transmembrane transporter activity"/>
    <property type="evidence" value="ECO:0007669"/>
    <property type="project" value="InterPro"/>
</dbReference>
<evidence type="ECO:0000256" key="5">
    <source>
        <dbReference type="ARBA" id="ARBA00023136"/>
    </source>
</evidence>